<gene>
    <name evidence="3" type="ORF">P170DRAFT_478204</name>
</gene>
<evidence type="ECO:0008006" key="5">
    <source>
        <dbReference type="Google" id="ProtNLM"/>
    </source>
</evidence>
<proteinExistence type="predicted"/>
<dbReference type="Proteomes" id="UP000234275">
    <property type="component" value="Unassembled WGS sequence"/>
</dbReference>
<protein>
    <recommendedName>
        <fullName evidence="5">GPI anchored protein</fullName>
    </recommendedName>
</protein>
<evidence type="ECO:0000256" key="1">
    <source>
        <dbReference type="SAM" id="MobiDB-lite"/>
    </source>
</evidence>
<dbReference type="GeneID" id="36561234"/>
<feature type="signal peptide" evidence="2">
    <location>
        <begin position="1"/>
        <end position="17"/>
    </location>
</feature>
<accession>A0A2I2G3A3</accession>
<evidence type="ECO:0000256" key="2">
    <source>
        <dbReference type="SAM" id="SignalP"/>
    </source>
</evidence>
<dbReference type="AlphaFoldDB" id="A0A2I2G3A3"/>
<reference evidence="3 4" key="1">
    <citation type="submission" date="2016-12" db="EMBL/GenBank/DDBJ databases">
        <title>The genomes of Aspergillus section Nigri reveals drivers in fungal speciation.</title>
        <authorList>
            <consortium name="DOE Joint Genome Institute"/>
            <person name="Vesth T.C."/>
            <person name="Nybo J."/>
            <person name="Theobald S."/>
            <person name="Brandl J."/>
            <person name="Frisvad J.C."/>
            <person name="Nielsen K.F."/>
            <person name="Lyhne E.K."/>
            <person name="Kogle M.E."/>
            <person name="Kuo A."/>
            <person name="Riley R."/>
            <person name="Clum A."/>
            <person name="Nolan M."/>
            <person name="Lipzen A."/>
            <person name="Salamov A."/>
            <person name="Henrissat B."/>
            <person name="Wiebenga A."/>
            <person name="De Vries R.P."/>
            <person name="Grigoriev I.V."/>
            <person name="Mortensen U.H."/>
            <person name="Andersen M.R."/>
            <person name="Baker S.E."/>
        </authorList>
    </citation>
    <scope>NUCLEOTIDE SEQUENCE [LARGE SCALE GENOMIC DNA]</scope>
    <source>
        <strain evidence="3 4">IBT 23096</strain>
    </source>
</reference>
<keyword evidence="2" id="KW-0732">Signal</keyword>
<dbReference type="VEuPathDB" id="FungiDB:P170DRAFT_478204"/>
<dbReference type="RefSeq" id="XP_024702654.1">
    <property type="nucleotide sequence ID" value="XM_024853536.1"/>
</dbReference>
<comment type="caution">
    <text evidence="3">The sequence shown here is derived from an EMBL/GenBank/DDBJ whole genome shotgun (WGS) entry which is preliminary data.</text>
</comment>
<dbReference type="EMBL" id="MSFO01000006">
    <property type="protein sequence ID" value="PLB47352.1"/>
    <property type="molecule type" value="Genomic_DNA"/>
</dbReference>
<sequence length="351" mass="36385">MRHPIFSLLALSSVGLAGSPRLASEELSDVKSALQAKGEFGAGRLVNASFTGFESLSGLDLFPRQSTCGTGRKRPYNRTRPQLTENADECSDGKCCKSYQNCVRGGCCDKPEIGCGADSCYNPDVETCCEARGTRCDLGYECVPSGGCCKKGRKSCGSDSCYDPEEDECCGNGKTCPLGDTCVDGGCCDGYKRKCGSYKCYDPILSVCCTDGDFSWSCPKGNSCCRSSRSCYRPSTEKCCSSGACRKGETCCEHGCCDSSERCGADGYCTVTSTSTSTTTSLSDATATITVTSGSDSDDDEETSGGGVAGADGTPGDGQGNVSGASGIRADEFLKLASMAVCASLILIVAA</sequence>
<name>A0A2I2G3A3_9EURO</name>
<evidence type="ECO:0000313" key="3">
    <source>
        <dbReference type="EMBL" id="PLB47352.1"/>
    </source>
</evidence>
<feature type="compositionally biased region" description="Gly residues" evidence="1">
    <location>
        <begin position="304"/>
        <end position="321"/>
    </location>
</feature>
<organism evidence="3 4">
    <name type="scientific">Aspergillus steynii IBT 23096</name>
    <dbReference type="NCBI Taxonomy" id="1392250"/>
    <lineage>
        <taxon>Eukaryota</taxon>
        <taxon>Fungi</taxon>
        <taxon>Dikarya</taxon>
        <taxon>Ascomycota</taxon>
        <taxon>Pezizomycotina</taxon>
        <taxon>Eurotiomycetes</taxon>
        <taxon>Eurotiomycetidae</taxon>
        <taxon>Eurotiales</taxon>
        <taxon>Aspergillaceae</taxon>
        <taxon>Aspergillus</taxon>
        <taxon>Aspergillus subgen. Circumdati</taxon>
    </lineage>
</organism>
<evidence type="ECO:0000313" key="4">
    <source>
        <dbReference type="Proteomes" id="UP000234275"/>
    </source>
</evidence>
<feature type="chain" id="PRO_5014125551" description="GPI anchored protein" evidence="2">
    <location>
        <begin position="18"/>
        <end position="351"/>
    </location>
</feature>
<keyword evidence="4" id="KW-1185">Reference proteome</keyword>
<feature type="region of interest" description="Disordered" evidence="1">
    <location>
        <begin position="290"/>
        <end position="323"/>
    </location>
</feature>
<dbReference type="OrthoDB" id="2748312at2759"/>